<dbReference type="Proteomes" id="UP001160625">
    <property type="component" value="Unassembled WGS sequence"/>
</dbReference>
<sequence length="110" mass="12345">MTWEEVVAHALALPGAELTTYYGGPAVKANGHPLVTPGREDGSFCLHIDQDTKAILIETDPDTFWQTAHYEGWPSVLVRYDSPDPERVLAMIEASRDWAMRRKPARPRKA</sequence>
<proteinExistence type="predicted"/>
<organism evidence="1 2">
    <name type="scientific">Sphingomonas oryzagri</name>
    <dbReference type="NCBI Taxonomy" id="3042314"/>
    <lineage>
        <taxon>Bacteria</taxon>
        <taxon>Pseudomonadati</taxon>
        <taxon>Pseudomonadota</taxon>
        <taxon>Alphaproteobacteria</taxon>
        <taxon>Sphingomonadales</taxon>
        <taxon>Sphingomonadaceae</taxon>
        <taxon>Sphingomonas</taxon>
    </lineage>
</organism>
<name>A0ABT6N0X2_9SPHN</name>
<comment type="caution">
    <text evidence="1">The sequence shown here is derived from an EMBL/GenBank/DDBJ whole genome shotgun (WGS) entry which is preliminary data.</text>
</comment>
<dbReference type="GO" id="GO:0003677">
    <property type="term" value="F:DNA binding"/>
    <property type="evidence" value="ECO:0007669"/>
    <property type="project" value="UniProtKB-KW"/>
</dbReference>
<protein>
    <submittedName>
        <fullName evidence="1">MmcQ/YjbR family DNA-binding protein</fullName>
    </submittedName>
</protein>
<dbReference type="InterPro" id="IPR058532">
    <property type="entry name" value="YjbR/MT2646/Rv2570-like"/>
</dbReference>
<dbReference type="InterPro" id="IPR038056">
    <property type="entry name" value="YjbR-like_sf"/>
</dbReference>
<dbReference type="Pfam" id="PF04237">
    <property type="entry name" value="YjbR"/>
    <property type="match status" value="1"/>
</dbReference>
<dbReference type="EMBL" id="JARYGZ010000001">
    <property type="protein sequence ID" value="MDH7638915.1"/>
    <property type="molecule type" value="Genomic_DNA"/>
</dbReference>
<keyword evidence="1" id="KW-0238">DNA-binding</keyword>
<gene>
    <name evidence="1" type="ORF">QGN17_09255</name>
</gene>
<evidence type="ECO:0000313" key="1">
    <source>
        <dbReference type="EMBL" id="MDH7638915.1"/>
    </source>
</evidence>
<accession>A0ABT6N0X2</accession>
<reference evidence="1" key="1">
    <citation type="submission" date="2023-04" db="EMBL/GenBank/DDBJ databases">
        <title>Sphingomonas sp. MAHUQ-71 isolated from rice field.</title>
        <authorList>
            <person name="Huq M.A."/>
        </authorList>
    </citation>
    <scope>NUCLEOTIDE SEQUENCE</scope>
    <source>
        <strain evidence="1">MAHUQ-71</strain>
    </source>
</reference>
<dbReference type="SUPFAM" id="SSF142906">
    <property type="entry name" value="YjbR-like"/>
    <property type="match status" value="1"/>
</dbReference>
<evidence type="ECO:0000313" key="2">
    <source>
        <dbReference type="Proteomes" id="UP001160625"/>
    </source>
</evidence>
<dbReference type="RefSeq" id="WP_281044187.1">
    <property type="nucleotide sequence ID" value="NZ_JARYGZ010000001.1"/>
</dbReference>
<keyword evidence="2" id="KW-1185">Reference proteome</keyword>